<name>A0A1L7XD33_9HELO</name>
<evidence type="ECO:0000313" key="2">
    <source>
        <dbReference type="Proteomes" id="UP000184330"/>
    </source>
</evidence>
<accession>A0A1L7XD33</accession>
<sequence>MLHPQELLKDPTAKMEKCKNYEYCEFKSLGKCMRASFGPDLEILCWDEYDEMVEKGEIEPVAEDWYPGKSSFWGLVNSRVAEGDGRKDGVWLLGDGFWVFMRAQ</sequence>
<gene>
    <name evidence="1" type="ORF">PAC_12846</name>
</gene>
<organism evidence="1 2">
    <name type="scientific">Phialocephala subalpina</name>
    <dbReference type="NCBI Taxonomy" id="576137"/>
    <lineage>
        <taxon>Eukaryota</taxon>
        <taxon>Fungi</taxon>
        <taxon>Dikarya</taxon>
        <taxon>Ascomycota</taxon>
        <taxon>Pezizomycotina</taxon>
        <taxon>Leotiomycetes</taxon>
        <taxon>Helotiales</taxon>
        <taxon>Mollisiaceae</taxon>
        <taxon>Phialocephala</taxon>
        <taxon>Phialocephala fortinii species complex</taxon>
    </lineage>
</organism>
<dbReference type="EMBL" id="FJOG01000022">
    <property type="protein sequence ID" value="CZR62949.1"/>
    <property type="molecule type" value="Genomic_DNA"/>
</dbReference>
<reference evidence="1 2" key="1">
    <citation type="submission" date="2016-03" db="EMBL/GenBank/DDBJ databases">
        <authorList>
            <person name="Ploux O."/>
        </authorList>
    </citation>
    <scope>NUCLEOTIDE SEQUENCE [LARGE SCALE GENOMIC DNA]</scope>
    <source>
        <strain evidence="1 2">UAMH 11012</strain>
    </source>
</reference>
<dbReference type="AlphaFoldDB" id="A0A1L7XD33"/>
<evidence type="ECO:0000313" key="1">
    <source>
        <dbReference type="EMBL" id="CZR62949.1"/>
    </source>
</evidence>
<protein>
    <submittedName>
        <fullName evidence="1">Uncharacterized protein</fullName>
    </submittedName>
</protein>
<proteinExistence type="predicted"/>
<keyword evidence="2" id="KW-1185">Reference proteome</keyword>
<dbReference type="Proteomes" id="UP000184330">
    <property type="component" value="Unassembled WGS sequence"/>
</dbReference>